<dbReference type="AlphaFoldDB" id="A0AAW0Q4J2"/>
<dbReference type="PANTHER" id="PTHR38848">
    <property type="entry name" value="G-PROTEIN COUPLED RECEPTORS FAMILY 3 PROFILE DOMAIN-CONTAINING PROTEIN"/>
    <property type="match status" value="1"/>
</dbReference>
<comment type="caution">
    <text evidence="3">The sequence shown here is derived from an EMBL/GenBank/DDBJ whole genome shotgun (WGS) entry which is preliminary data.</text>
</comment>
<dbReference type="EMBL" id="JAQQWP010000012">
    <property type="protein sequence ID" value="KAK8092961.1"/>
    <property type="molecule type" value="Genomic_DNA"/>
</dbReference>
<proteinExistence type="predicted"/>
<feature type="region of interest" description="Disordered" evidence="1">
    <location>
        <begin position="78"/>
        <end position="108"/>
    </location>
</feature>
<accession>A0AAW0Q4J2</accession>
<name>A0AAW0Q4J2_9PEZI</name>
<gene>
    <name evidence="3" type="ORF">PG999_014548</name>
</gene>
<dbReference type="PANTHER" id="PTHR38848:SF3">
    <property type="entry name" value="G-PROTEIN COUPLED RECEPTORS FAMILY 3 PROFILE DOMAIN-CONTAINING PROTEIN"/>
    <property type="match status" value="1"/>
</dbReference>
<evidence type="ECO:0000256" key="1">
    <source>
        <dbReference type="SAM" id="MobiDB-lite"/>
    </source>
</evidence>
<keyword evidence="2" id="KW-1133">Transmembrane helix</keyword>
<keyword evidence="2" id="KW-0472">Membrane</keyword>
<reference evidence="3 4" key="1">
    <citation type="submission" date="2023-01" db="EMBL/GenBank/DDBJ databases">
        <title>Analysis of 21 Apiospora genomes using comparative genomics revels a genus with tremendous synthesis potential of carbohydrate active enzymes and secondary metabolites.</title>
        <authorList>
            <person name="Sorensen T."/>
        </authorList>
    </citation>
    <scope>NUCLEOTIDE SEQUENCE [LARGE SCALE GENOMIC DNA]</scope>
    <source>
        <strain evidence="3 4">CBS 117206</strain>
    </source>
</reference>
<organism evidence="3 4">
    <name type="scientific">Apiospora kogelbergensis</name>
    <dbReference type="NCBI Taxonomy" id="1337665"/>
    <lineage>
        <taxon>Eukaryota</taxon>
        <taxon>Fungi</taxon>
        <taxon>Dikarya</taxon>
        <taxon>Ascomycota</taxon>
        <taxon>Pezizomycotina</taxon>
        <taxon>Sordariomycetes</taxon>
        <taxon>Xylariomycetidae</taxon>
        <taxon>Amphisphaeriales</taxon>
        <taxon>Apiosporaceae</taxon>
        <taxon>Apiospora</taxon>
    </lineage>
</organism>
<keyword evidence="2" id="KW-0812">Transmembrane</keyword>
<feature type="region of interest" description="Disordered" evidence="1">
    <location>
        <begin position="347"/>
        <end position="385"/>
    </location>
</feature>
<dbReference type="Proteomes" id="UP001392437">
    <property type="component" value="Unassembled WGS sequence"/>
</dbReference>
<protein>
    <submittedName>
        <fullName evidence="3">Uncharacterized protein</fullName>
    </submittedName>
</protein>
<feature type="compositionally biased region" description="Gly residues" evidence="1">
    <location>
        <begin position="365"/>
        <end position="374"/>
    </location>
</feature>
<evidence type="ECO:0000256" key="2">
    <source>
        <dbReference type="SAM" id="Phobius"/>
    </source>
</evidence>
<evidence type="ECO:0000313" key="3">
    <source>
        <dbReference type="EMBL" id="KAK8092961.1"/>
    </source>
</evidence>
<feature type="compositionally biased region" description="Basic and acidic residues" evidence="1">
    <location>
        <begin position="478"/>
        <end position="502"/>
    </location>
</feature>
<keyword evidence="4" id="KW-1185">Reference proteome</keyword>
<feature type="transmembrane region" description="Helical" evidence="2">
    <location>
        <begin position="133"/>
        <end position="155"/>
    </location>
</feature>
<feature type="region of interest" description="Disordered" evidence="1">
    <location>
        <begin position="465"/>
        <end position="517"/>
    </location>
</feature>
<feature type="transmembrane region" description="Helical" evidence="2">
    <location>
        <begin position="282"/>
        <end position="304"/>
    </location>
</feature>
<feature type="transmembrane region" description="Helical" evidence="2">
    <location>
        <begin position="196"/>
        <end position="214"/>
    </location>
</feature>
<feature type="transmembrane region" description="Helical" evidence="2">
    <location>
        <begin position="167"/>
        <end position="189"/>
    </location>
</feature>
<sequence>MLRDTKTIRVLGVWPGGYKSTNLRNCDFMGIVEHVAARKLALMKAVYSDEGSVSSPGGYPKHQSERYILLNIDHQARTHPRGRKDAGVDAELGPATSAPPPTMAPSGPLPLSLAGRRPTYGIYFEAEPRAAKVGGIVVSVLASSACASLFLFRAAQVQSWRSLAWTTWLLLAIYFDSYLFIMASTILHFGFSINEYHSFCEAATLLCLLAYLSSKAVSAFNPFKASNRVSASLRSDRFADMTTFGWVVGLHVPLRPCRLPDRSVHVSHLPNLLTLMLLDGEPAWLCLLCCKIDVLFNAVVLFWVTRTDSRDMKTSSSAARSKSDSARSRVTRLSFYTGWLRANMGQGPHPGRPFLIPPPPPPHLMGGGNGGGGDDGIEGVNVNNDKAAGDSCDAAASSKADGRRASVTTEATAAIGVPEALADSSNSSKAPTKSILKSSTSAAGTNAMAATARFGYESCSEIWTGPGGHADPPEIVCLDEKPKPSEKEEERVLGSPSSEKKSAAGTGIRNGTETEVPTTVAATTAMACRCRLAGHIEAPSS</sequence>
<evidence type="ECO:0000313" key="4">
    <source>
        <dbReference type="Proteomes" id="UP001392437"/>
    </source>
</evidence>